<comment type="similarity">
    <text evidence="5">Belongs to the L2HGDH family.</text>
</comment>
<name>A0A840IG52_9ACTN</name>
<dbReference type="PANTHER" id="PTHR43104">
    <property type="entry name" value="L-2-HYDROXYGLUTARATE DEHYDROGENASE, MITOCHONDRIAL"/>
    <property type="match status" value="1"/>
</dbReference>
<keyword evidence="8" id="KW-1185">Reference proteome</keyword>
<dbReference type="NCBIfam" id="NF008726">
    <property type="entry name" value="PRK11728.1"/>
    <property type="match status" value="1"/>
</dbReference>
<dbReference type="EMBL" id="JACHNU010000005">
    <property type="protein sequence ID" value="MBB4663789.1"/>
    <property type="molecule type" value="Genomic_DNA"/>
</dbReference>
<evidence type="ECO:0000256" key="4">
    <source>
        <dbReference type="ARBA" id="ARBA00023002"/>
    </source>
</evidence>
<dbReference type="Pfam" id="PF01266">
    <property type="entry name" value="DAO"/>
    <property type="match status" value="1"/>
</dbReference>
<comment type="cofactor">
    <cofactor evidence="1">
        <name>FAD</name>
        <dbReference type="ChEBI" id="CHEBI:57692"/>
    </cofactor>
</comment>
<dbReference type="Proteomes" id="UP000585272">
    <property type="component" value="Unassembled WGS sequence"/>
</dbReference>
<dbReference type="AlphaFoldDB" id="A0A840IG52"/>
<sequence length="421" mass="44443">MTATTDTTSTTDTTGLHGAHDLVVVGAGIVGLAVARELLHRHPRLKLVVVDKEQQVGRHQTGHNSGVIHAGIYYQPGSLKARLCVEGAAALFDYCERKEIAFDRCGKVIVALSDAELGRLDELERRGRANGVPGLRRLDAAGLREVEPHAAGVAALHSPNTAIVDFPAVARGLADDVVAAGGRLALGREVTGVERGSGGGVVLRDADGGGIGARRVVFCAGLWADRLARAAGADPDPRIVPFRGQYMTLAPQARSLVKGLIYPVPDPSLPFLGVHLTKHVSGEVWAGPSALLVGARDAYRLGRLRGADLADTLGWPGTWRVMARYWRSGLDEIRLAASRAAFARACAQYVPQLRPEDLLPGQAGVRAQAVSRDGRLVDDFVFSDAPGELHVRNAPSPAATSALAIAGMIADRAEEALSLAR</sequence>
<dbReference type="PANTHER" id="PTHR43104:SF2">
    <property type="entry name" value="L-2-HYDROXYGLUTARATE DEHYDROGENASE, MITOCHONDRIAL"/>
    <property type="match status" value="1"/>
</dbReference>
<feature type="domain" description="FAD dependent oxidoreductase" evidence="6">
    <location>
        <begin position="21"/>
        <end position="412"/>
    </location>
</feature>
<evidence type="ECO:0000313" key="8">
    <source>
        <dbReference type="Proteomes" id="UP000585272"/>
    </source>
</evidence>
<evidence type="ECO:0000313" key="7">
    <source>
        <dbReference type="EMBL" id="MBB4663789.1"/>
    </source>
</evidence>
<keyword evidence="2" id="KW-0285">Flavoprotein</keyword>
<evidence type="ECO:0000256" key="3">
    <source>
        <dbReference type="ARBA" id="ARBA00022827"/>
    </source>
</evidence>
<proteinExistence type="inferred from homology"/>
<dbReference type="GO" id="GO:0047545">
    <property type="term" value="F:(S)-2-hydroxyglutarate dehydrogenase activity"/>
    <property type="evidence" value="ECO:0007669"/>
    <property type="project" value="UniProtKB-EC"/>
</dbReference>
<dbReference type="InterPro" id="IPR036188">
    <property type="entry name" value="FAD/NAD-bd_sf"/>
</dbReference>
<dbReference type="Gene3D" id="3.50.50.60">
    <property type="entry name" value="FAD/NAD(P)-binding domain"/>
    <property type="match status" value="1"/>
</dbReference>
<evidence type="ECO:0000256" key="2">
    <source>
        <dbReference type="ARBA" id="ARBA00022630"/>
    </source>
</evidence>
<gene>
    <name evidence="7" type="ORF">BDZ31_003390</name>
</gene>
<keyword evidence="4 7" id="KW-0560">Oxidoreductase</keyword>
<dbReference type="Gene3D" id="3.30.9.10">
    <property type="entry name" value="D-Amino Acid Oxidase, subunit A, domain 2"/>
    <property type="match status" value="1"/>
</dbReference>
<evidence type="ECO:0000259" key="6">
    <source>
        <dbReference type="Pfam" id="PF01266"/>
    </source>
</evidence>
<keyword evidence="3" id="KW-0274">FAD</keyword>
<dbReference type="InterPro" id="IPR006076">
    <property type="entry name" value="FAD-dep_OxRdtase"/>
</dbReference>
<dbReference type="SUPFAM" id="SSF51905">
    <property type="entry name" value="FAD/NAD(P)-binding domain"/>
    <property type="match status" value="1"/>
</dbReference>
<evidence type="ECO:0000256" key="5">
    <source>
        <dbReference type="ARBA" id="ARBA00037941"/>
    </source>
</evidence>
<organism evidence="7 8">
    <name type="scientific">Conexibacter arvalis</name>
    <dbReference type="NCBI Taxonomy" id="912552"/>
    <lineage>
        <taxon>Bacteria</taxon>
        <taxon>Bacillati</taxon>
        <taxon>Actinomycetota</taxon>
        <taxon>Thermoleophilia</taxon>
        <taxon>Solirubrobacterales</taxon>
        <taxon>Conexibacteraceae</taxon>
        <taxon>Conexibacter</taxon>
    </lineage>
</organism>
<accession>A0A840IG52</accession>
<reference evidence="7 8" key="1">
    <citation type="submission" date="2020-08" db="EMBL/GenBank/DDBJ databases">
        <title>Genomic Encyclopedia of Archaeal and Bacterial Type Strains, Phase II (KMG-II): from individual species to whole genera.</title>
        <authorList>
            <person name="Goeker M."/>
        </authorList>
    </citation>
    <scope>NUCLEOTIDE SEQUENCE [LARGE SCALE GENOMIC DNA]</scope>
    <source>
        <strain evidence="7 8">DSM 23288</strain>
    </source>
</reference>
<dbReference type="RefSeq" id="WP_183343519.1">
    <property type="nucleotide sequence ID" value="NZ_JACHNU010000005.1"/>
</dbReference>
<protein>
    <submittedName>
        <fullName evidence="7">2-hydroxyglutarate dehydrogenase</fullName>
        <ecNumber evidence="7">1.1.99.2</ecNumber>
    </submittedName>
</protein>
<evidence type="ECO:0000256" key="1">
    <source>
        <dbReference type="ARBA" id="ARBA00001974"/>
    </source>
</evidence>
<dbReference type="EC" id="1.1.99.2" evidence="7"/>
<comment type="caution">
    <text evidence="7">The sequence shown here is derived from an EMBL/GenBank/DDBJ whole genome shotgun (WGS) entry which is preliminary data.</text>
</comment>